<sequence length="182" mass="20162">MAVTISGQISRVKTFRLRPTFDACTGVALWKDTIVVSGVKDGMICWSVVSSQDGRPEELHNVCGGKYFNSLTVKHDMLYVSCPADSPDDRGVYGFNLLSPRQLPYTYKPGGLTFGITVDNIGHLFVCVWNSSIHHLTATCQLVAIYEDDVPSSPVAIFWDSGVLYLTSEYSHVITMYETPQQ</sequence>
<gene>
    <name evidence="1" type="ORF">ACJMK2_000155</name>
</gene>
<dbReference type="AlphaFoldDB" id="A0ABD3XND8"/>
<dbReference type="EMBL" id="JBJQND010000001">
    <property type="protein sequence ID" value="KAL3887762.1"/>
    <property type="molecule type" value="Genomic_DNA"/>
</dbReference>
<organism evidence="1 2">
    <name type="scientific">Sinanodonta woodiana</name>
    <name type="common">Chinese pond mussel</name>
    <name type="synonym">Anodonta woodiana</name>
    <dbReference type="NCBI Taxonomy" id="1069815"/>
    <lineage>
        <taxon>Eukaryota</taxon>
        <taxon>Metazoa</taxon>
        <taxon>Spiralia</taxon>
        <taxon>Lophotrochozoa</taxon>
        <taxon>Mollusca</taxon>
        <taxon>Bivalvia</taxon>
        <taxon>Autobranchia</taxon>
        <taxon>Heteroconchia</taxon>
        <taxon>Palaeoheterodonta</taxon>
        <taxon>Unionida</taxon>
        <taxon>Unionoidea</taxon>
        <taxon>Unionidae</taxon>
        <taxon>Unioninae</taxon>
        <taxon>Sinanodonta</taxon>
    </lineage>
</organism>
<name>A0ABD3XND8_SINWO</name>
<evidence type="ECO:0000313" key="2">
    <source>
        <dbReference type="Proteomes" id="UP001634394"/>
    </source>
</evidence>
<dbReference type="Proteomes" id="UP001634394">
    <property type="component" value="Unassembled WGS sequence"/>
</dbReference>
<evidence type="ECO:0000313" key="1">
    <source>
        <dbReference type="EMBL" id="KAL3887762.1"/>
    </source>
</evidence>
<comment type="caution">
    <text evidence="1">The sequence shown here is derived from an EMBL/GenBank/DDBJ whole genome shotgun (WGS) entry which is preliminary data.</text>
</comment>
<proteinExistence type="predicted"/>
<keyword evidence="2" id="KW-1185">Reference proteome</keyword>
<protein>
    <submittedName>
        <fullName evidence="1">Uncharacterized protein</fullName>
    </submittedName>
</protein>
<reference evidence="1 2" key="1">
    <citation type="submission" date="2024-11" db="EMBL/GenBank/DDBJ databases">
        <title>Chromosome-level genome assembly of the freshwater bivalve Anodonta woodiana.</title>
        <authorList>
            <person name="Chen X."/>
        </authorList>
    </citation>
    <scope>NUCLEOTIDE SEQUENCE [LARGE SCALE GENOMIC DNA]</scope>
    <source>
        <strain evidence="1">MN2024</strain>
        <tissue evidence="1">Gills</tissue>
    </source>
</reference>
<accession>A0ABD3XND8</accession>
<feature type="non-terminal residue" evidence="1">
    <location>
        <position position="182"/>
    </location>
</feature>
<dbReference type="SUPFAM" id="SSF75011">
    <property type="entry name" value="3-carboxy-cis,cis-mucoante lactonizing enzyme"/>
    <property type="match status" value="1"/>
</dbReference>